<feature type="region of interest" description="Disordered" evidence="2">
    <location>
        <begin position="198"/>
        <end position="305"/>
    </location>
</feature>
<sequence>MNGDSQHLHTMQLATNVAQTEPPRISQGLLCGVEEITAIFERQKAKHASALQAELTNTRLQYSVVLEENAKLRRQLETFQKECEEHKQRYLQGEQIDFATLRTERDGLLVSNDALLSDNAWLKQKNEEIRNRWEEEETRRQNSQTSLAGQSIEFGNNLSHGQYGEIDFYCSFSTSRAGSSSYILFPCTHIRSSRHTGASLHNNFGQPFSAQTPSSPSKDEQTAPAPSVASTVSPTADVQKIGKRPMPKKPLILRALPQVGPIRKPIRHPVPLSIPEGDVVHVPRRPAPRLVTDSSDSSSGSSDSP</sequence>
<evidence type="ECO:0000256" key="1">
    <source>
        <dbReference type="SAM" id="Coils"/>
    </source>
</evidence>
<keyword evidence="1" id="KW-0175">Coiled coil</keyword>
<dbReference type="EMBL" id="LUGG01000024">
    <property type="protein sequence ID" value="OBZ67297.1"/>
    <property type="molecule type" value="Genomic_DNA"/>
</dbReference>
<feature type="compositionally biased region" description="Polar residues" evidence="2">
    <location>
        <begin position="198"/>
        <end position="216"/>
    </location>
</feature>
<evidence type="ECO:0000256" key="2">
    <source>
        <dbReference type="SAM" id="MobiDB-lite"/>
    </source>
</evidence>
<feature type="coiled-coil region" evidence="1">
    <location>
        <begin position="62"/>
        <end position="89"/>
    </location>
</feature>
<evidence type="ECO:0000313" key="3">
    <source>
        <dbReference type="EMBL" id="OBZ67297.1"/>
    </source>
</evidence>
<protein>
    <submittedName>
        <fullName evidence="3">Uncharacterized protein</fullName>
    </submittedName>
</protein>
<reference evidence="3 4" key="1">
    <citation type="submission" date="2016-03" db="EMBL/GenBank/DDBJ databases">
        <title>Whole genome sequencing of Grifola frondosa 9006-11.</title>
        <authorList>
            <person name="Min B."/>
            <person name="Park H."/>
            <person name="Kim J.-G."/>
            <person name="Cho H."/>
            <person name="Oh Y.-L."/>
            <person name="Kong W.-S."/>
            <person name="Choi I.-G."/>
        </authorList>
    </citation>
    <scope>NUCLEOTIDE SEQUENCE [LARGE SCALE GENOMIC DNA]</scope>
    <source>
        <strain evidence="3 4">9006-11</strain>
    </source>
</reference>
<evidence type="ECO:0000313" key="4">
    <source>
        <dbReference type="Proteomes" id="UP000092993"/>
    </source>
</evidence>
<gene>
    <name evidence="3" type="ORF">A0H81_12555</name>
</gene>
<dbReference type="AlphaFoldDB" id="A0A1C7LTC3"/>
<comment type="caution">
    <text evidence="3">The sequence shown here is derived from an EMBL/GenBank/DDBJ whole genome shotgun (WGS) entry which is preliminary data.</text>
</comment>
<accession>A0A1C7LTC3</accession>
<organism evidence="3 4">
    <name type="scientific">Grifola frondosa</name>
    <name type="common">Maitake</name>
    <name type="synonym">Polyporus frondosus</name>
    <dbReference type="NCBI Taxonomy" id="5627"/>
    <lineage>
        <taxon>Eukaryota</taxon>
        <taxon>Fungi</taxon>
        <taxon>Dikarya</taxon>
        <taxon>Basidiomycota</taxon>
        <taxon>Agaricomycotina</taxon>
        <taxon>Agaricomycetes</taxon>
        <taxon>Polyporales</taxon>
        <taxon>Grifolaceae</taxon>
        <taxon>Grifola</taxon>
    </lineage>
</organism>
<dbReference type="Proteomes" id="UP000092993">
    <property type="component" value="Unassembled WGS sequence"/>
</dbReference>
<feature type="compositionally biased region" description="Low complexity" evidence="2">
    <location>
        <begin position="293"/>
        <end position="305"/>
    </location>
</feature>
<keyword evidence="4" id="KW-1185">Reference proteome</keyword>
<proteinExistence type="predicted"/>
<name>A0A1C7LTC3_GRIFR</name>